<protein>
    <submittedName>
        <fullName evidence="7">CD9 antigen</fullName>
    </submittedName>
</protein>
<dbReference type="Pfam" id="PF00335">
    <property type="entry name" value="Tetraspanin"/>
    <property type="match status" value="1"/>
</dbReference>
<evidence type="ECO:0000256" key="2">
    <source>
        <dbReference type="ARBA" id="ARBA00022692"/>
    </source>
</evidence>
<keyword evidence="4 6" id="KW-0472">Membrane</keyword>
<evidence type="ECO:0000313" key="7">
    <source>
        <dbReference type="EMBL" id="KAF6723016.1"/>
    </source>
</evidence>
<dbReference type="PANTHER" id="PTHR19282:SF216">
    <property type="entry name" value="TETRASPANIN-1"/>
    <property type="match status" value="1"/>
</dbReference>
<gene>
    <name evidence="7" type="ORF">FQA47_021678</name>
</gene>
<dbReference type="InterPro" id="IPR008952">
    <property type="entry name" value="Tetraspanin_EC2_sf"/>
</dbReference>
<comment type="subcellular location">
    <subcellularLocation>
        <location evidence="1">Endomembrane system</location>
        <topology evidence="1">Multi-pass membrane protein</topology>
    </subcellularLocation>
</comment>
<keyword evidence="3 6" id="KW-1133">Transmembrane helix</keyword>
<dbReference type="InterPro" id="IPR018499">
    <property type="entry name" value="Tetraspanin/Peripherin"/>
</dbReference>
<accession>A0A834F6U0</accession>
<dbReference type="GO" id="GO:0005886">
    <property type="term" value="C:plasma membrane"/>
    <property type="evidence" value="ECO:0007669"/>
    <property type="project" value="TreeGrafter"/>
</dbReference>
<evidence type="ECO:0000313" key="8">
    <source>
        <dbReference type="Proteomes" id="UP000646548"/>
    </source>
</evidence>
<reference evidence="7" key="1">
    <citation type="journal article" name="BMC Genomics">
        <title>Long-read sequencing and de novo genome assembly of marine medaka (Oryzias melastigma).</title>
        <authorList>
            <person name="Liang P."/>
            <person name="Saqib H.S.A."/>
            <person name="Ni X."/>
            <person name="Shen Y."/>
        </authorList>
    </citation>
    <scope>NUCLEOTIDE SEQUENCE</scope>
    <source>
        <strain evidence="7">Bigg-433</strain>
    </source>
</reference>
<proteinExistence type="predicted"/>
<evidence type="ECO:0000256" key="6">
    <source>
        <dbReference type="SAM" id="Phobius"/>
    </source>
</evidence>
<evidence type="ECO:0000256" key="3">
    <source>
        <dbReference type="ARBA" id="ARBA00022989"/>
    </source>
</evidence>
<dbReference type="Gene3D" id="1.10.1450.10">
    <property type="entry name" value="Tetraspanin"/>
    <property type="match status" value="1"/>
</dbReference>
<keyword evidence="5" id="KW-0325">Glycoprotein</keyword>
<name>A0A834F6U0_ORYME</name>
<sequence>MAVDGCGVVCKYILVIFNIIFSVVGLAFLVLGLWLRFSEGTREIFRFEDLNSSAFVIGVTVLILLGVVMLVVAAFGDYGACSEKRCALQTFTVLLAFLALAEVVVGVVAYTSRDKVGNKLGEFYVSLYSLYAANKDPAMAITLTFIHNTLHCCGVTGISLVEIVKKTCPEPDGFLEKLVMPNCPATILNIFESKAGLVLGVFLGTGALLLVALICSITLNAKIRQSTVISRVHYPGSAHPCPDCPPAASARLKLRPPPIPGPSCLHPPVCSKHPRPGLSAFSSGSSFSCACSCSNVFLIIYSIKLIHQSFTSHTISCEHAISRFPALTVGVRFDVGLCFG</sequence>
<feature type="transmembrane region" description="Helical" evidence="6">
    <location>
        <begin position="197"/>
        <end position="221"/>
    </location>
</feature>
<dbReference type="SUPFAM" id="SSF48652">
    <property type="entry name" value="Tetraspanin"/>
    <property type="match status" value="1"/>
</dbReference>
<keyword evidence="2 6" id="KW-0812">Transmembrane</keyword>
<comment type="caution">
    <text evidence="7">The sequence shown here is derived from an EMBL/GenBank/DDBJ whole genome shotgun (WGS) entry which is preliminary data.</text>
</comment>
<dbReference type="PANTHER" id="PTHR19282">
    <property type="entry name" value="TETRASPANIN"/>
    <property type="match status" value="1"/>
</dbReference>
<feature type="transmembrane region" description="Helical" evidence="6">
    <location>
        <begin position="12"/>
        <end position="35"/>
    </location>
</feature>
<dbReference type="PRINTS" id="PR00259">
    <property type="entry name" value="TMFOUR"/>
</dbReference>
<feature type="transmembrane region" description="Helical" evidence="6">
    <location>
        <begin position="55"/>
        <end position="75"/>
    </location>
</feature>
<dbReference type="Proteomes" id="UP000646548">
    <property type="component" value="Unassembled WGS sequence"/>
</dbReference>
<dbReference type="GO" id="GO:0012505">
    <property type="term" value="C:endomembrane system"/>
    <property type="evidence" value="ECO:0007669"/>
    <property type="project" value="UniProtKB-SubCell"/>
</dbReference>
<evidence type="ECO:0000256" key="1">
    <source>
        <dbReference type="ARBA" id="ARBA00004127"/>
    </source>
</evidence>
<evidence type="ECO:0000256" key="5">
    <source>
        <dbReference type="ARBA" id="ARBA00023180"/>
    </source>
</evidence>
<dbReference type="AlphaFoldDB" id="A0A834F6U0"/>
<evidence type="ECO:0000256" key="4">
    <source>
        <dbReference type="ARBA" id="ARBA00023136"/>
    </source>
</evidence>
<organism evidence="7 8">
    <name type="scientific">Oryzias melastigma</name>
    <name type="common">Marine medaka</name>
    <dbReference type="NCBI Taxonomy" id="30732"/>
    <lineage>
        <taxon>Eukaryota</taxon>
        <taxon>Metazoa</taxon>
        <taxon>Chordata</taxon>
        <taxon>Craniata</taxon>
        <taxon>Vertebrata</taxon>
        <taxon>Euteleostomi</taxon>
        <taxon>Actinopterygii</taxon>
        <taxon>Neopterygii</taxon>
        <taxon>Teleostei</taxon>
        <taxon>Neoteleostei</taxon>
        <taxon>Acanthomorphata</taxon>
        <taxon>Ovalentaria</taxon>
        <taxon>Atherinomorphae</taxon>
        <taxon>Beloniformes</taxon>
        <taxon>Adrianichthyidae</taxon>
        <taxon>Oryziinae</taxon>
        <taxon>Oryzias</taxon>
    </lineage>
</organism>
<feature type="transmembrane region" description="Helical" evidence="6">
    <location>
        <begin position="87"/>
        <end position="110"/>
    </location>
</feature>
<dbReference type="EMBL" id="WKFB01000442">
    <property type="protein sequence ID" value="KAF6723016.1"/>
    <property type="molecule type" value="Genomic_DNA"/>
</dbReference>